<dbReference type="EMBL" id="JBHUOK010000004">
    <property type="protein sequence ID" value="MFD2788568.1"/>
    <property type="molecule type" value="Genomic_DNA"/>
</dbReference>
<dbReference type="Proteomes" id="UP001597532">
    <property type="component" value="Unassembled WGS sequence"/>
</dbReference>
<reference evidence="3" key="1">
    <citation type="journal article" date="2019" name="Int. J. Syst. Evol. Microbiol.">
        <title>The Global Catalogue of Microorganisms (GCM) 10K type strain sequencing project: providing services to taxonomists for standard genome sequencing and annotation.</title>
        <authorList>
            <consortium name="The Broad Institute Genomics Platform"/>
            <consortium name="The Broad Institute Genome Sequencing Center for Infectious Disease"/>
            <person name="Wu L."/>
            <person name="Ma J."/>
        </authorList>
    </citation>
    <scope>NUCLEOTIDE SEQUENCE [LARGE SCALE GENOMIC DNA]</scope>
    <source>
        <strain evidence="3">KCTC 52924</strain>
    </source>
</reference>
<dbReference type="SUPFAM" id="SSF50346">
    <property type="entry name" value="PRC-barrel domain"/>
    <property type="match status" value="1"/>
</dbReference>
<organism evidence="2 3">
    <name type="scientific">Arenibacter antarcticus</name>
    <dbReference type="NCBI Taxonomy" id="2040469"/>
    <lineage>
        <taxon>Bacteria</taxon>
        <taxon>Pseudomonadati</taxon>
        <taxon>Bacteroidota</taxon>
        <taxon>Flavobacteriia</taxon>
        <taxon>Flavobacteriales</taxon>
        <taxon>Flavobacteriaceae</taxon>
        <taxon>Arenibacter</taxon>
    </lineage>
</organism>
<gene>
    <name evidence="2" type="ORF">ACFS1K_02205</name>
</gene>
<name>A0ABW5VAP5_9FLAO</name>
<comment type="caution">
    <text evidence="2">The sequence shown here is derived from an EMBL/GenBank/DDBJ whole genome shotgun (WGS) entry which is preliminary data.</text>
</comment>
<feature type="domain" description="PRC-barrel" evidence="1">
    <location>
        <begin position="22"/>
        <end position="67"/>
    </location>
</feature>
<evidence type="ECO:0000313" key="2">
    <source>
        <dbReference type="EMBL" id="MFD2788568.1"/>
    </source>
</evidence>
<proteinExistence type="predicted"/>
<dbReference type="InterPro" id="IPR027275">
    <property type="entry name" value="PRC-brl_dom"/>
</dbReference>
<dbReference type="InterPro" id="IPR014747">
    <property type="entry name" value="Bac_photo_RC_H_C"/>
</dbReference>
<keyword evidence="3" id="KW-1185">Reference proteome</keyword>
<dbReference type="Pfam" id="PF05239">
    <property type="entry name" value="PRC"/>
    <property type="match status" value="1"/>
</dbReference>
<sequence length="175" mass="20222">MMTDTNKNLFSLDELSGYKVAENYNDVRGWNVKDANNRAIGKVDHLLVNKTAERVVYLDVEVDETLIEEGHDTYQNRISEGVHEFLNKEGENHLIIPIGMATIDEKNKLVNTNQIDSSTFAKAKRFRKGDLIDFAYELNLLRHYRGDGTIHSSNTVDGFYDREEFNNTFLQRDME</sequence>
<protein>
    <submittedName>
        <fullName evidence="2">PRC-barrel domain-containing protein</fullName>
    </submittedName>
</protein>
<accession>A0ABW5VAP5</accession>
<dbReference type="Gene3D" id="3.90.50.10">
    <property type="entry name" value="Photosynthetic Reaction Center, subunit H, domain 2"/>
    <property type="match status" value="1"/>
</dbReference>
<evidence type="ECO:0000259" key="1">
    <source>
        <dbReference type="Pfam" id="PF05239"/>
    </source>
</evidence>
<evidence type="ECO:0000313" key="3">
    <source>
        <dbReference type="Proteomes" id="UP001597532"/>
    </source>
</evidence>
<dbReference type="RefSeq" id="WP_251807027.1">
    <property type="nucleotide sequence ID" value="NZ_CP166679.1"/>
</dbReference>
<dbReference type="InterPro" id="IPR011033">
    <property type="entry name" value="PRC_barrel-like_sf"/>
</dbReference>